<comment type="caution">
    <text evidence="7">The sequence shown here is derived from an EMBL/GenBank/DDBJ whole genome shotgun (WGS) entry which is preliminary data.</text>
</comment>
<evidence type="ECO:0000256" key="2">
    <source>
        <dbReference type="ARBA" id="ARBA00022475"/>
    </source>
</evidence>
<gene>
    <name evidence="7" type="ORF">F6V30_12730</name>
</gene>
<feature type="transmembrane region" description="Helical" evidence="6">
    <location>
        <begin position="9"/>
        <end position="29"/>
    </location>
</feature>
<feature type="transmembrane region" description="Helical" evidence="6">
    <location>
        <begin position="153"/>
        <end position="175"/>
    </location>
</feature>
<reference evidence="7 8" key="1">
    <citation type="journal article" date="2020" name="Microorganisms">
        <title>Description of Three Novel Members in the Family Geobacteraceae, Oryzomonas japonicum gen. nov., sp. nov., Oryzomonas sagensis sp. nov., and Oryzomonas ruber sp. nov.</title>
        <authorList>
            <person name="Xu Z."/>
            <person name="Masuda Y."/>
            <person name="Hayakawa C."/>
            <person name="Ushijima N."/>
            <person name="Kawano K."/>
            <person name="Shiratori Y."/>
            <person name="Senoo K."/>
            <person name="Itoh H."/>
        </authorList>
    </citation>
    <scope>NUCLEOTIDE SEQUENCE [LARGE SCALE GENOMIC DNA]</scope>
    <source>
        <strain evidence="7 8">Red100</strain>
    </source>
</reference>
<organism evidence="7 8">
    <name type="scientific">Oryzomonas sagensis</name>
    <dbReference type="NCBI Taxonomy" id="2603857"/>
    <lineage>
        <taxon>Bacteria</taxon>
        <taxon>Pseudomonadati</taxon>
        <taxon>Thermodesulfobacteriota</taxon>
        <taxon>Desulfuromonadia</taxon>
        <taxon>Geobacterales</taxon>
        <taxon>Geobacteraceae</taxon>
        <taxon>Oryzomonas</taxon>
    </lineage>
</organism>
<feature type="transmembrane region" description="Helical" evidence="6">
    <location>
        <begin position="41"/>
        <end position="60"/>
    </location>
</feature>
<protein>
    <submittedName>
        <fullName evidence="7">Flippase-like domain-containing protein</fullName>
    </submittedName>
</protein>
<accession>A0ABQ6TMK0</accession>
<evidence type="ECO:0000256" key="5">
    <source>
        <dbReference type="ARBA" id="ARBA00023136"/>
    </source>
</evidence>
<dbReference type="Proteomes" id="UP000798046">
    <property type="component" value="Unassembled WGS sequence"/>
</dbReference>
<evidence type="ECO:0000313" key="7">
    <source>
        <dbReference type="EMBL" id="KAB0669660.1"/>
    </source>
</evidence>
<evidence type="ECO:0000313" key="8">
    <source>
        <dbReference type="Proteomes" id="UP000798046"/>
    </source>
</evidence>
<evidence type="ECO:0000256" key="1">
    <source>
        <dbReference type="ARBA" id="ARBA00004651"/>
    </source>
</evidence>
<comment type="subcellular location">
    <subcellularLocation>
        <location evidence="1">Cell membrane</location>
        <topology evidence="1">Multi-pass membrane protein</topology>
    </subcellularLocation>
</comment>
<keyword evidence="4 6" id="KW-1133">Transmembrane helix</keyword>
<dbReference type="RefSeq" id="WP_151157326.1">
    <property type="nucleotide sequence ID" value="NZ_VZRA01000003.1"/>
</dbReference>
<sequence length="336" mass="37108">MKRTFDVKFWLGIGISVFFMALLFRKINFQQLGAALRMVDYRYIALAVLFTFVSYFLRAVRWHYLLISEKAIPLASLYPATIIGYMANNLLPARLGEFVRAYVLARREGLETPAVFASLVIDRLFDGFTVLLILLATLFTLRLPGNMADAETALRAGGVAMFLLYCGVLVFLYLLKRQTMRTLNLVAWLLKPFPQRVSGHLIPLLGSFITGIRLSGKGGHILAVLASSFFIWMFAVLPVDMALRGFGIHLPITASMFILVLLVFAVMVPASPGFIGTYHYACFKGLSAFGIADVTSVSIALIIHGTAFFPVIIAGFYHLWSGGISLNSVRKAGEAS</sequence>
<dbReference type="Pfam" id="PF03706">
    <property type="entry name" value="LPG_synthase_TM"/>
    <property type="match status" value="1"/>
</dbReference>
<keyword evidence="8" id="KW-1185">Reference proteome</keyword>
<keyword evidence="2" id="KW-1003">Cell membrane</keyword>
<proteinExistence type="predicted"/>
<feature type="transmembrane region" description="Helical" evidence="6">
    <location>
        <begin position="220"/>
        <end position="239"/>
    </location>
</feature>
<evidence type="ECO:0000256" key="4">
    <source>
        <dbReference type="ARBA" id="ARBA00022989"/>
    </source>
</evidence>
<evidence type="ECO:0000256" key="6">
    <source>
        <dbReference type="SAM" id="Phobius"/>
    </source>
</evidence>
<keyword evidence="3 6" id="KW-0812">Transmembrane</keyword>
<dbReference type="EMBL" id="VZRA01000003">
    <property type="protein sequence ID" value="KAB0669660.1"/>
    <property type="molecule type" value="Genomic_DNA"/>
</dbReference>
<feature type="transmembrane region" description="Helical" evidence="6">
    <location>
        <begin position="297"/>
        <end position="320"/>
    </location>
</feature>
<dbReference type="InterPro" id="IPR022791">
    <property type="entry name" value="L-PG_synthase/AglD"/>
</dbReference>
<evidence type="ECO:0000256" key="3">
    <source>
        <dbReference type="ARBA" id="ARBA00022692"/>
    </source>
</evidence>
<keyword evidence="5 6" id="KW-0472">Membrane</keyword>
<feature type="transmembrane region" description="Helical" evidence="6">
    <location>
        <begin position="246"/>
        <end position="268"/>
    </location>
</feature>
<dbReference type="PANTHER" id="PTHR39087">
    <property type="entry name" value="UPF0104 MEMBRANE PROTEIN MJ1595"/>
    <property type="match status" value="1"/>
</dbReference>
<feature type="transmembrane region" description="Helical" evidence="6">
    <location>
        <begin position="124"/>
        <end position="141"/>
    </location>
</feature>
<dbReference type="NCBIfam" id="TIGR00374">
    <property type="entry name" value="flippase-like domain"/>
    <property type="match status" value="1"/>
</dbReference>
<name>A0ABQ6TMK0_9BACT</name>
<dbReference type="PANTHER" id="PTHR39087:SF2">
    <property type="entry name" value="UPF0104 MEMBRANE PROTEIN MJ1595"/>
    <property type="match status" value="1"/>
</dbReference>